<proteinExistence type="predicted"/>
<feature type="coiled-coil region" evidence="1">
    <location>
        <begin position="203"/>
        <end position="230"/>
    </location>
</feature>
<protein>
    <submittedName>
        <fullName evidence="2">Uncharacterized protein</fullName>
    </submittedName>
</protein>
<feature type="coiled-coil region" evidence="1">
    <location>
        <begin position="144"/>
        <end position="174"/>
    </location>
</feature>
<evidence type="ECO:0000256" key="1">
    <source>
        <dbReference type="SAM" id="Coils"/>
    </source>
</evidence>
<dbReference type="EMBL" id="JBBPDW010000030">
    <property type="protein sequence ID" value="KAK7538848.1"/>
    <property type="molecule type" value="Genomic_DNA"/>
</dbReference>
<keyword evidence="1" id="KW-0175">Coiled coil</keyword>
<keyword evidence="3" id="KW-1185">Reference proteome</keyword>
<reference evidence="2 3" key="1">
    <citation type="submission" date="2024-04" db="EMBL/GenBank/DDBJ databases">
        <title>Phyllosticta paracitricarpa is synonymous to the EU quarantine fungus P. citricarpa based on phylogenomic analyses.</title>
        <authorList>
            <consortium name="Lawrence Berkeley National Laboratory"/>
            <person name="Van Ingen-Buijs V.A."/>
            <person name="Van Westerhoven A.C."/>
            <person name="Haridas S."/>
            <person name="Skiadas P."/>
            <person name="Martin F."/>
            <person name="Groenewald J.Z."/>
            <person name="Crous P.W."/>
            <person name="Seidl M.F."/>
        </authorList>
    </citation>
    <scope>NUCLEOTIDE SEQUENCE [LARGE SCALE GENOMIC DNA]</scope>
    <source>
        <strain evidence="2 3">CBS 122670</strain>
    </source>
</reference>
<organism evidence="2 3">
    <name type="scientific">Phyllosticta citricarpa</name>
    <dbReference type="NCBI Taxonomy" id="55181"/>
    <lineage>
        <taxon>Eukaryota</taxon>
        <taxon>Fungi</taxon>
        <taxon>Dikarya</taxon>
        <taxon>Ascomycota</taxon>
        <taxon>Pezizomycotina</taxon>
        <taxon>Dothideomycetes</taxon>
        <taxon>Dothideomycetes incertae sedis</taxon>
        <taxon>Botryosphaeriales</taxon>
        <taxon>Phyllostictaceae</taxon>
        <taxon>Phyllosticta</taxon>
    </lineage>
</organism>
<comment type="caution">
    <text evidence="2">The sequence shown here is derived from an EMBL/GenBank/DDBJ whole genome shotgun (WGS) entry which is preliminary data.</text>
</comment>
<sequence>MAEQVLDFPDKSSRKRKRATAELTSELWYRIGKIDEWREELRKAFMLMSESFEKRGKDLTTEARDLLIERAENLLRLFSRIADERDEIMSTIADNPEIEAEVFQNTWYIQMKDIRHWANLTLKWSMIEYWPASKNYILNILTEIQSLEEMTKDLKKVQDTAEEQGRQIKECRKDYNAFFKEFQEMSADDPKFYQGIKVFVKSLEFHRELNRALKQNLDNHTDLLELLERGKGKYIKYMTTLMNWAEDTYGPDHTKWAVDQQEILKVLNELKSMD</sequence>
<evidence type="ECO:0000313" key="3">
    <source>
        <dbReference type="Proteomes" id="UP001365128"/>
    </source>
</evidence>
<gene>
    <name evidence="2" type="ORF">IWX46DRAFT_642950</name>
</gene>
<dbReference type="Proteomes" id="UP001365128">
    <property type="component" value="Unassembled WGS sequence"/>
</dbReference>
<evidence type="ECO:0000313" key="2">
    <source>
        <dbReference type="EMBL" id="KAK7538848.1"/>
    </source>
</evidence>
<name>A0ABR1LW24_9PEZI</name>
<accession>A0ABR1LW24</accession>